<dbReference type="EMBL" id="LAZR01040650">
    <property type="protein sequence ID" value="KKL13956.1"/>
    <property type="molecule type" value="Genomic_DNA"/>
</dbReference>
<sequence length="26" mass="2973">MTEGGEGKDVFPGIIFPKRPRDKERI</sequence>
<name>A0A0F9D825_9ZZZZ</name>
<evidence type="ECO:0000313" key="2">
    <source>
        <dbReference type="EMBL" id="KKL13956.1"/>
    </source>
</evidence>
<evidence type="ECO:0000256" key="1">
    <source>
        <dbReference type="SAM" id="MobiDB-lite"/>
    </source>
</evidence>
<feature type="non-terminal residue" evidence="2">
    <location>
        <position position="26"/>
    </location>
</feature>
<reference evidence="2" key="1">
    <citation type="journal article" date="2015" name="Nature">
        <title>Complex archaea that bridge the gap between prokaryotes and eukaryotes.</title>
        <authorList>
            <person name="Spang A."/>
            <person name="Saw J.H."/>
            <person name="Jorgensen S.L."/>
            <person name="Zaremba-Niedzwiedzka K."/>
            <person name="Martijn J."/>
            <person name="Lind A.E."/>
            <person name="van Eijk R."/>
            <person name="Schleper C."/>
            <person name="Guy L."/>
            <person name="Ettema T.J."/>
        </authorList>
    </citation>
    <scope>NUCLEOTIDE SEQUENCE</scope>
</reference>
<protein>
    <submittedName>
        <fullName evidence="2">Uncharacterized protein</fullName>
    </submittedName>
</protein>
<accession>A0A0F9D825</accession>
<proteinExistence type="predicted"/>
<organism evidence="2">
    <name type="scientific">marine sediment metagenome</name>
    <dbReference type="NCBI Taxonomy" id="412755"/>
    <lineage>
        <taxon>unclassified sequences</taxon>
        <taxon>metagenomes</taxon>
        <taxon>ecological metagenomes</taxon>
    </lineage>
</organism>
<comment type="caution">
    <text evidence="2">The sequence shown here is derived from an EMBL/GenBank/DDBJ whole genome shotgun (WGS) entry which is preliminary data.</text>
</comment>
<dbReference type="AlphaFoldDB" id="A0A0F9D825"/>
<feature type="region of interest" description="Disordered" evidence="1">
    <location>
        <begin position="1"/>
        <end position="26"/>
    </location>
</feature>
<gene>
    <name evidence="2" type="ORF">LCGC14_2520560</name>
</gene>